<feature type="compositionally biased region" description="Low complexity" evidence="1">
    <location>
        <begin position="67"/>
        <end position="76"/>
    </location>
</feature>
<dbReference type="EMBL" id="CADCTL010000050">
    <property type="protein sequence ID" value="CAA9221924.1"/>
    <property type="molecule type" value="Genomic_DNA"/>
</dbReference>
<feature type="compositionally biased region" description="Basic residues" evidence="1">
    <location>
        <begin position="1"/>
        <end position="11"/>
    </location>
</feature>
<reference evidence="2" key="1">
    <citation type="submission" date="2020-02" db="EMBL/GenBank/DDBJ databases">
        <authorList>
            <person name="Meier V. D."/>
        </authorList>
    </citation>
    <scope>NUCLEOTIDE SEQUENCE</scope>
    <source>
        <strain evidence="2">AVDCRST_MAG04</strain>
    </source>
</reference>
<feature type="region of interest" description="Disordered" evidence="1">
    <location>
        <begin position="1"/>
        <end position="35"/>
    </location>
</feature>
<feature type="non-terminal residue" evidence="2">
    <location>
        <position position="85"/>
    </location>
</feature>
<sequence>ERPAGRLRRAAPGRAAGRHGADRGHGQLPGEPPDGQIAADALVAARRRPAAPGPLRRLQRHARQRLRAALPACQRPSPASHHRRL</sequence>
<protein>
    <submittedName>
        <fullName evidence="2">Uncharacterized protein</fullName>
    </submittedName>
</protein>
<feature type="compositionally biased region" description="Basic residues" evidence="1">
    <location>
        <begin position="57"/>
        <end position="66"/>
    </location>
</feature>
<dbReference type="AlphaFoldDB" id="A0A6J4HE85"/>
<evidence type="ECO:0000313" key="2">
    <source>
        <dbReference type="EMBL" id="CAA9221924.1"/>
    </source>
</evidence>
<feature type="non-terminal residue" evidence="2">
    <location>
        <position position="1"/>
    </location>
</feature>
<proteinExistence type="predicted"/>
<organism evidence="2">
    <name type="scientific">uncultured Acetobacteraceae bacterium</name>
    <dbReference type="NCBI Taxonomy" id="169975"/>
    <lineage>
        <taxon>Bacteria</taxon>
        <taxon>Pseudomonadati</taxon>
        <taxon>Pseudomonadota</taxon>
        <taxon>Alphaproteobacteria</taxon>
        <taxon>Acetobacterales</taxon>
        <taxon>Acetobacteraceae</taxon>
        <taxon>environmental samples</taxon>
    </lineage>
</organism>
<evidence type="ECO:0000256" key="1">
    <source>
        <dbReference type="SAM" id="MobiDB-lite"/>
    </source>
</evidence>
<gene>
    <name evidence="2" type="ORF">AVDCRST_MAG04-667</name>
</gene>
<accession>A0A6J4HE85</accession>
<feature type="region of interest" description="Disordered" evidence="1">
    <location>
        <begin position="48"/>
        <end position="85"/>
    </location>
</feature>
<name>A0A6J4HE85_9PROT</name>